<dbReference type="KEGG" id="scy:SCATT_03200"/>
<dbReference type="HOGENOM" id="CLU_3066565_0_0_11"/>
<feature type="region of interest" description="Disordered" evidence="1">
    <location>
        <begin position="1"/>
        <end position="27"/>
    </location>
</feature>
<gene>
    <name evidence="2" type="ordered locus">SCATT_03200</name>
</gene>
<sequence length="53" mass="5333">MGGGRGGDGRSPRLGGERGGGCEGDGPAVAVTARVRGRAGRMCSPCVEWSRDD</sequence>
<dbReference type="Proteomes" id="UP000007842">
    <property type="component" value="Chromosome"/>
</dbReference>
<evidence type="ECO:0000313" key="3">
    <source>
        <dbReference type="Proteomes" id="UP000007842"/>
    </source>
</evidence>
<dbReference type="EMBL" id="CP003219">
    <property type="protein sequence ID" value="AEW92691.1"/>
    <property type="molecule type" value="Genomic_DNA"/>
</dbReference>
<accession>G8WMX3</accession>
<evidence type="ECO:0000313" key="2">
    <source>
        <dbReference type="EMBL" id="AEW92691.1"/>
    </source>
</evidence>
<evidence type="ECO:0000256" key="1">
    <source>
        <dbReference type="SAM" id="MobiDB-lite"/>
    </source>
</evidence>
<dbReference type="PATRIC" id="fig|1003195.29.peg.315"/>
<protein>
    <submittedName>
        <fullName evidence="2">Uncharacterized protein</fullName>
    </submittedName>
</protein>
<keyword evidence="3" id="KW-1185">Reference proteome</keyword>
<proteinExistence type="predicted"/>
<organism evidence="2 3">
    <name type="scientific">Streptantibioticus cattleyicolor (strain ATCC 35852 / DSM 46488 / JCM 4925 / NBRC 14057 / NRRL 8057)</name>
    <name type="common">Streptomyces cattleya</name>
    <dbReference type="NCBI Taxonomy" id="1003195"/>
    <lineage>
        <taxon>Bacteria</taxon>
        <taxon>Bacillati</taxon>
        <taxon>Actinomycetota</taxon>
        <taxon>Actinomycetes</taxon>
        <taxon>Kitasatosporales</taxon>
        <taxon>Streptomycetaceae</taxon>
        <taxon>Streptantibioticus</taxon>
    </lineage>
</organism>
<dbReference type="AlphaFoldDB" id="G8WMX3"/>
<name>G8WMX3_STREN</name>
<reference evidence="3" key="1">
    <citation type="submission" date="2011-12" db="EMBL/GenBank/DDBJ databases">
        <title>Complete genome sequence of Streptomyces cattleya strain DSM 46488.</title>
        <authorList>
            <person name="Ou H.-Y."/>
            <person name="Li P."/>
            <person name="Zhao C."/>
            <person name="O'Hagan D."/>
            <person name="Deng Z."/>
        </authorList>
    </citation>
    <scope>NUCLEOTIDE SEQUENCE [LARGE SCALE GENOMIC DNA]</scope>
    <source>
        <strain evidence="3">ATCC 35852 / DSM 46488 / JCM 4925 / NBRC 14057 / NRRL 8057</strain>
    </source>
</reference>